<dbReference type="Proteomes" id="UP000314294">
    <property type="component" value="Unassembled WGS sequence"/>
</dbReference>
<keyword evidence="2" id="KW-1185">Reference proteome</keyword>
<name>A0A4Z2GI96_9TELE</name>
<accession>A0A4Z2GI96</accession>
<gene>
    <name evidence="1" type="ORF">EYF80_037181</name>
</gene>
<sequence>MAVDNMSSSLYGSKTQSKETSIHNQGQMVFLFKLFISPLVTVCTQLHALYTVNMCLVTPRPRKPSSVHTESCLHVENEFFSRCIRTRSAYFILLNVFHFIH</sequence>
<proteinExistence type="predicted"/>
<dbReference type="EMBL" id="SRLO01000541">
    <property type="protein sequence ID" value="TNN52603.1"/>
    <property type="molecule type" value="Genomic_DNA"/>
</dbReference>
<protein>
    <submittedName>
        <fullName evidence="1">Uncharacterized protein</fullName>
    </submittedName>
</protein>
<organism evidence="1 2">
    <name type="scientific">Liparis tanakae</name>
    <name type="common">Tanaka's snailfish</name>
    <dbReference type="NCBI Taxonomy" id="230148"/>
    <lineage>
        <taxon>Eukaryota</taxon>
        <taxon>Metazoa</taxon>
        <taxon>Chordata</taxon>
        <taxon>Craniata</taxon>
        <taxon>Vertebrata</taxon>
        <taxon>Euteleostomi</taxon>
        <taxon>Actinopterygii</taxon>
        <taxon>Neopterygii</taxon>
        <taxon>Teleostei</taxon>
        <taxon>Neoteleostei</taxon>
        <taxon>Acanthomorphata</taxon>
        <taxon>Eupercaria</taxon>
        <taxon>Perciformes</taxon>
        <taxon>Cottioidei</taxon>
        <taxon>Cottales</taxon>
        <taxon>Liparidae</taxon>
        <taxon>Liparis</taxon>
    </lineage>
</organism>
<comment type="caution">
    <text evidence="1">The sequence shown here is derived from an EMBL/GenBank/DDBJ whole genome shotgun (WGS) entry which is preliminary data.</text>
</comment>
<dbReference type="AlphaFoldDB" id="A0A4Z2GI96"/>
<evidence type="ECO:0000313" key="1">
    <source>
        <dbReference type="EMBL" id="TNN52603.1"/>
    </source>
</evidence>
<reference evidence="1 2" key="1">
    <citation type="submission" date="2019-03" db="EMBL/GenBank/DDBJ databases">
        <title>First draft genome of Liparis tanakae, snailfish: a comprehensive survey of snailfish specific genes.</title>
        <authorList>
            <person name="Kim W."/>
            <person name="Song I."/>
            <person name="Jeong J.-H."/>
            <person name="Kim D."/>
            <person name="Kim S."/>
            <person name="Ryu S."/>
            <person name="Song J.Y."/>
            <person name="Lee S.K."/>
        </authorList>
    </citation>
    <scope>NUCLEOTIDE SEQUENCE [LARGE SCALE GENOMIC DNA]</scope>
    <source>
        <tissue evidence="1">Muscle</tissue>
    </source>
</reference>
<evidence type="ECO:0000313" key="2">
    <source>
        <dbReference type="Proteomes" id="UP000314294"/>
    </source>
</evidence>